<keyword evidence="1" id="KW-0677">Repeat</keyword>
<reference evidence="4 6" key="2">
    <citation type="journal article" date="2013" name="Nature">
        <title>Insights into bilaterian evolution from three spiralian genomes.</title>
        <authorList>
            <person name="Simakov O."/>
            <person name="Marletaz F."/>
            <person name="Cho S.J."/>
            <person name="Edsinger-Gonzales E."/>
            <person name="Havlak P."/>
            <person name="Hellsten U."/>
            <person name="Kuo D.H."/>
            <person name="Larsson T."/>
            <person name="Lv J."/>
            <person name="Arendt D."/>
            <person name="Savage R."/>
            <person name="Osoegawa K."/>
            <person name="de Jong P."/>
            <person name="Grimwood J."/>
            <person name="Chapman J.A."/>
            <person name="Shapiro H."/>
            <person name="Aerts A."/>
            <person name="Otillar R.P."/>
            <person name="Terry A.Y."/>
            <person name="Boore J.L."/>
            <person name="Grigoriev I.V."/>
            <person name="Lindberg D.R."/>
            <person name="Seaver E.C."/>
            <person name="Weisblat D.A."/>
            <person name="Putnam N.H."/>
            <person name="Rokhsar D.S."/>
        </authorList>
    </citation>
    <scope>NUCLEOTIDE SEQUENCE</scope>
</reference>
<proteinExistence type="predicted"/>
<sequence length="402" mass="45083">MEQYLVSVDGFSSIASRLFHVYFLFCWLLHQMLEVPIITLNACMCEPMIKNNGHRNHHFVPTRLLMLDVEIVDLLLNNGADISVRDENGLNAIMYALCDAEVDHSILNTLLNTDKVNKSFEALQKTVNTPAYDGATALYLAVQIASKEIMLLLLSVGADPDLVLRDEKLAPVHAAIALGHIELVEHLLPITLNSTLLRPESSPISLACDNGKSEMIKFLISHPKISLTETFPLPGYFCITPQSPYCTISYLTEAIMKDADLEIIKMLVQNGVPISCNNSSEIPPFYMAIYKNNVQVASYLLKIGASVNVYLNETMFNYSWVASDNLQVIKLILRHGAEYDSILNCNLSDMLNMHKDKFFKPRLKTVVSVICYLTNKLPHGSEECLELPLFQLLPKQSHIQLV</sequence>
<dbReference type="EMBL" id="KB095811">
    <property type="protein sequence ID" value="ESO12396.1"/>
    <property type="molecule type" value="Genomic_DNA"/>
</dbReference>
<evidence type="ECO:0000256" key="2">
    <source>
        <dbReference type="ARBA" id="ARBA00023043"/>
    </source>
</evidence>
<dbReference type="InterPro" id="IPR036770">
    <property type="entry name" value="Ankyrin_rpt-contain_sf"/>
</dbReference>
<dbReference type="Gene3D" id="1.25.40.20">
    <property type="entry name" value="Ankyrin repeat-containing domain"/>
    <property type="match status" value="2"/>
</dbReference>
<dbReference type="RefSeq" id="XP_009009116.1">
    <property type="nucleotide sequence ID" value="XM_009010868.1"/>
</dbReference>
<feature type="repeat" description="ANK" evidence="3">
    <location>
        <begin position="68"/>
        <end position="87"/>
    </location>
</feature>
<dbReference type="eggNOG" id="KOG4177">
    <property type="taxonomic scope" value="Eukaryota"/>
</dbReference>
<evidence type="ECO:0000313" key="5">
    <source>
        <dbReference type="EnsemblMetazoa" id="HelroP158915"/>
    </source>
</evidence>
<dbReference type="STRING" id="6412.T1ENE3"/>
<dbReference type="OrthoDB" id="6132712at2759"/>
<keyword evidence="6" id="KW-1185">Reference proteome</keyword>
<reference evidence="5" key="3">
    <citation type="submission" date="2015-06" db="UniProtKB">
        <authorList>
            <consortium name="EnsemblMetazoa"/>
        </authorList>
    </citation>
    <scope>IDENTIFICATION</scope>
</reference>
<dbReference type="GeneID" id="20198093"/>
<feature type="repeat" description="ANK" evidence="3">
    <location>
        <begin position="133"/>
        <end position="165"/>
    </location>
</feature>
<dbReference type="SUPFAM" id="SSF48403">
    <property type="entry name" value="Ankyrin repeat"/>
    <property type="match status" value="1"/>
</dbReference>
<dbReference type="PANTHER" id="PTHR24198">
    <property type="entry name" value="ANKYRIN REPEAT AND PROTEIN KINASE DOMAIN-CONTAINING PROTEIN"/>
    <property type="match status" value="1"/>
</dbReference>
<evidence type="ECO:0000313" key="4">
    <source>
        <dbReference type="EMBL" id="ESO12396.1"/>
    </source>
</evidence>
<dbReference type="PROSITE" id="PS50088">
    <property type="entry name" value="ANK_REPEAT"/>
    <property type="match status" value="2"/>
</dbReference>
<accession>T1ENE3</accession>
<dbReference type="Pfam" id="PF13637">
    <property type="entry name" value="Ank_4"/>
    <property type="match status" value="1"/>
</dbReference>
<name>T1ENE3_HELRO</name>
<protein>
    <submittedName>
        <fullName evidence="4 5">Uncharacterized protein</fullName>
    </submittedName>
</protein>
<gene>
    <name evidence="5" type="primary">20198093</name>
    <name evidence="4" type="ORF">HELRODRAFT_158915</name>
</gene>
<dbReference type="InterPro" id="IPR002110">
    <property type="entry name" value="Ankyrin_rpt"/>
</dbReference>
<dbReference type="HOGENOM" id="CLU_685653_0_0_1"/>
<dbReference type="Proteomes" id="UP000015101">
    <property type="component" value="Unassembled WGS sequence"/>
</dbReference>
<organism evidence="5 6">
    <name type="scientific">Helobdella robusta</name>
    <name type="common">Californian leech</name>
    <dbReference type="NCBI Taxonomy" id="6412"/>
    <lineage>
        <taxon>Eukaryota</taxon>
        <taxon>Metazoa</taxon>
        <taxon>Spiralia</taxon>
        <taxon>Lophotrochozoa</taxon>
        <taxon>Annelida</taxon>
        <taxon>Clitellata</taxon>
        <taxon>Hirudinea</taxon>
        <taxon>Rhynchobdellida</taxon>
        <taxon>Glossiphoniidae</taxon>
        <taxon>Helobdella</taxon>
    </lineage>
</organism>
<reference evidence="6" key="1">
    <citation type="submission" date="2012-12" db="EMBL/GenBank/DDBJ databases">
        <authorList>
            <person name="Hellsten U."/>
            <person name="Grimwood J."/>
            <person name="Chapman J.A."/>
            <person name="Shapiro H."/>
            <person name="Aerts A."/>
            <person name="Otillar R.P."/>
            <person name="Terry A.Y."/>
            <person name="Boore J.L."/>
            <person name="Simakov O."/>
            <person name="Marletaz F."/>
            <person name="Cho S.-J."/>
            <person name="Edsinger-Gonzales E."/>
            <person name="Havlak P."/>
            <person name="Kuo D.-H."/>
            <person name="Larsson T."/>
            <person name="Lv J."/>
            <person name="Arendt D."/>
            <person name="Savage R."/>
            <person name="Osoegawa K."/>
            <person name="de Jong P."/>
            <person name="Lindberg D.R."/>
            <person name="Seaver E.C."/>
            <person name="Weisblat D.A."/>
            <person name="Putnam N.H."/>
            <person name="Grigoriev I.V."/>
            <person name="Rokhsar D.S."/>
        </authorList>
    </citation>
    <scope>NUCLEOTIDE SEQUENCE</scope>
</reference>
<dbReference type="Pfam" id="PF12796">
    <property type="entry name" value="Ank_2"/>
    <property type="match status" value="1"/>
</dbReference>
<dbReference type="SMART" id="SM00248">
    <property type="entry name" value="ANK"/>
    <property type="match status" value="8"/>
</dbReference>
<dbReference type="EnsemblMetazoa" id="HelroT158915">
    <property type="protein sequence ID" value="HelroP158915"/>
    <property type="gene ID" value="HelroG158915"/>
</dbReference>
<keyword evidence="2 3" id="KW-0040">ANK repeat</keyword>
<dbReference type="AlphaFoldDB" id="T1ENE3"/>
<dbReference type="PANTHER" id="PTHR24198:SF165">
    <property type="entry name" value="ANKYRIN REPEAT-CONTAINING PROTEIN-RELATED"/>
    <property type="match status" value="1"/>
</dbReference>
<dbReference type="CTD" id="20198093"/>
<dbReference type="EMBL" id="AMQM01000157">
    <property type="status" value="NOT_ANNOTATED_CDS"/>
    <property type="molecule type" value="Genomic_DNA"/>
</dbReference>
<dbReference type="InParanoid" id="T1ENE3"/>
<evidence type="ECO:0000313" key="6">
    <source>
        <dbReference type="Proteomes" id="UP000015101"/>
    </source>
</evidence>
<evidence type="ECO:0000256" key="1">
    <source>
        <dbReference type="ARBA" id="ARBA00022737"/>
    </source>
</evidence>
<dbReference type="PROSITE" id="PS50297">
    <property type="entry name" value="ANK_REP_REGION"/>
    <property type="match status" value="1"/>
</dbReference>
<dbReference type="KEGG" id="hro:HELRODRAFT_158915"/>
<evidence type="ECO:0000256" key="3">
    <source>
        <dbReference type="PROSITE-ProRule" id="PRU00023"/>
    </source>
</evidence>